<dbReference type="EMBL" id="PFAJ01000032">
    <property type="protein sequence ID" value="PIR97263.1"/>
    <property type="molecule type" value="Genomic_DNA"/>
</dbReference>
<dbReference type="Proteomes" id="UP000230557">
    <property type="component" value="Unassembled WGS sequence"/>
</dbReference>
<reference evidence="3" key="1">
    <citation type="submission" date="2017-09" db="EMBL/GenBank/DDBJ databases">
        <title>Depth-based differentiation of microbial function through sediment-hosted aquifers and enrichment of novel symbionts in the deep terrestrial subsurface.</title>
        <authorList>
            <person name="Probst A.J."/>
            <person name="Ladd B."/>
            <person name="Jarett J.K."/>
            <person name="Geller-Mcgrath D.E."/>
            <person name="Sieber C.M.K."/>
            <person name="Emerson J.B."/>
            <person name="Anantharaman K."/>
            <person name="Thomas B.C."/>
            <person name="Malmstrom R."/>
            <person name="Stieglmeier M."/>
            <person name="Klingl A."/>
            <person name="Woyke T."/>
            <person name="Ryan C.M."/>
            <person name="Banfield J.F."/>
        </authorList>
    </citation>
    <scope>NUCLEOTIDE SEQUENCE [LARGE SCALE GENOMIC DNA]</scope>
</reference>
<evidence type="ECO:0000259" key="1">
    <source>
        <dbReference type="Pfam" id="PF26449"/>
    </source>
</evidence>
<dbReference type="AlphaFoldDB" id="A0A2H0VDW0"/>
<gene>
    <name evidence="2" type="ORF">COT91_02285</name>
</gene>
<sequence length="432" mass="49576">MGIFETFGILLGSIGSLYDRGGWLLLLLAGLYMLWEMFRMYNNNVKYNSIKWVTLSIDVPKENEQTLLAAEQIFAQLHAIYPSITFYEKYFLGKEILWFTFEIVSFGGQIKFLAYLPEQYRNLMEVAVYAQYPDAEIKQVEDYMKNVPQYQHGKSYYEIWGTDFKTKKEDAYPIRTYKFFEHQASQVIVDPLAGILEALSNIKPYEMLAVQYLFRPADDKWKEAAKRLIKKLKQEKPVSSKSNAFTDIASGVADGIMDIPVQGPGPDAKPKKQEIVPLSMMMHLAPGEKDTIAAIEASIGKIGYHTKVRLMYLAPKERFVKETRTQLVGAFRQFDDINLNGLKPDTKKTWTGINPKVFGPIEKPFINYLVKKRKKRMVRNFKSRKFAMGSKPFVLNIEEAATIFHFPLINVKAPQITKAESKKAEAPINLPI</sequence>
<evidence type="ECO:0000313" key="2">
    <source>
        <dbReference type="EMBL" id="PIR97263.1"/>
    </source>
</evidence>
<feature type="domain" description="DUF8128" evidence="1">
    <location>
        <begin position="72"/>
        <end position="417"/>
    </location>
</feature>
<name>A0A2H0VDW0_9BACT</name>
<proteinExistence type="predicted"/>
<dbReference type="Pfam" id="PF26449">
    <property type="entry name" value="DUF8128"/>
    <property type="match status" value="1"/>
</dbReference>
<dbReference type="InterPro" id="IPR058441">
    <property type="entry name" value="DUF8128"/>
</dbReference>
<accession>A0A2H0VDW0</accession>
<comment type="caution">
    <text evidence="2">The sequence shown here is derived from an EMBL/GenBank/DDBJ whole genome shotgun (WGS) entry which is preliminary data.</text>
</comment>
<evidence type="ECO:0000313" key="3">
    <source>
        <dbReference type="Proteomes" id="UP000230557"/>
    </source>
</evidence>
<organism evidence="2 3">
    <name type="scientific">Candidatus Doudnabacteria bacterium CG10_big_fil_rev_8_21_14_0_10_41_10</name>
    <dbReference type="NCBI Taxonomy" id="1974551"/>
    <lineage>
        <taxon>Bacteria</taxon>
        <taxon>Candidatus Doudnaibacteriota</taxon>
    </lineage>
</organism>
<protein>
    <recommendedName>
        <fullName evidence="1">DUF8128 domain-containing protein</fullName>
    </recommendedName>
</protein>